<feature type="region of interest" description="Disordered" evidence="1">
    <location>
        <begin position="1"/>
        <end position="24"/>
    </location>
</feature>
<feature type="region of interest" description="Disordered" evidence="1">
    <location>
        <begin position="128"/>
        <end position="147"/>
    </location>
</feature>
<reference evidence="2" key="1">
    <citation type="submission" date="2021-11" db="EMBL/GenBank/DDBJ databases">
        <title>Purpureocillium_takamizusanense_genome.</title>
        <authorList>
            <person name="Nguyen N.-H."/>
        </authorList>
    </citation>
    <scope>NUCLEOTIDE SEQUENCE</scope>
    <source>
        <strain evidence="2">PT3</strain>
    </source>
</reference>
<evidence type="ECO:0000313" key="2">
    <source>
        <dbReference type="EMBL" id="UNI14341.1"/>
    </source>
</evidence>
<dbReference type="SUPFAM" id="SSF54768">
    <property type="entry name" value="dsRNA-binding domain-like"/>
    <property type="match status" value="1"/>
</dbReference>
<name>A0A9Q8Q8D4_9HYPO</name>
<proteinExistence type="predicted"/>
<feature type="compositionally biased region" description="Low complexity" evidence="1">
    <location>
        <begin position="1"/>
        <end position="20"/>
    </location>
</feature>
<feature type="compositionally biased region" description="Low complexity" evidence="1">
    <location>
        <begin position="212"/>
        <end position="228"/>
    </location>
</feature>
<evidence type="ECO:0000256" key="1">
    <source>
        <dbReference type="SAM" id="MobiDB-lite"/>
    </source>
</evidence>
<evidence type="ECO:0000313" key="3">
    <source>
        <dbReference type="Proteomes" id="UP000829364"/>
    </source>
</evidence>
<evidence type="ECO:0008006" key="4">
    <source>
        <dbReference type="Google" id="ProtNLM"/>
    </source>
</evidence>
<dbReference type="OrthoDB" id="5222339at2759"/>
<sequence length="371" mass="39003">MTPSTTTSSSAAAAAITTDAPEQPGVRVPWTRLRAWIDAHEAHEKEHAAPAPLTQVQLEALSLLVSFGEEPDVGGHRHVSELMETLQARQLPLPVFESLPVNLPVNGHIQLMWRCLCTTTAFGSFPRRGHGLDDDEQPPAFQSKKNAKQYAAKLAMQYIRRETSSAVSVSSTHSAAAAAAAATTTALPTPAASIHTSSLAPPGPTTAKRKAAATSRSPTPSSTPNPSAHKPKRDESLPPQPPTQHRAIVGPDNCGGGGDNDDDGDEVAACSPFAAASDSVFKQVADLAARLGLDAPAYRIEPDPHMPNFFDGRAVFRSGGRTPPGGVGAVTAVLGKKQARVQVAEGVLEWLRGEQRARDAMVQSLWGPAGS</sequence>
<gene>
    <name evidence="2" type="ORF">JDV02_000978</name>
</gene>
<organism evidence="2 3">
    <name type="scientific">Purpureocillium takamizusanense</name>
    <dbReference type="NCBI Taxonomy" id="2060973"/>
    <lineage>
        <taxon>Eukaryota</taxon>
        <taxon>Fungi</taxon>
        <taxon>Dikarya</taxon>
        <taxon>Ascomycota</taxon>
        <taxon>Pezizomycotina</taxon>
        <taxon>Sordariomycetes</taxon>
        <taxon>Hypocreomycetidae</taxon>
        <taxon>Hypocreales</taxon>
        <taxon>Ophiocordycipitaceae</taxon>
        <taxon>Purpureocillium</taxon>
    </lineage>
</organism>
<dbReference type="RefSeq" id="XP_047837822.1">
    <property type="nucleotide sequence ID" value="XM_047981861.1"/>
</dbReference>
<dbReference type="CDD" id="cd00048">
    <property type="entry name" value="DSRM_SF"/>
    <property type="match status" value="1"/>
</dbReference>
<dbReference type="EMBL" id="CP086354">
    <property type="protein sequence ID" value="UNI14341.1"/>
    <property type="molecule type" value="Genomic_DNA"/>
</dbReference>
<protein>
    <recommendedName>
        <fullName evidence="4">DRBM domain-containing protein</fullName>
    </recommendedName>
</protein>
<dbReference type="KEGG" id="ptkz:JDV02_000978"/>
<keyword evidence="3" id="KW-1185">Reference proteome</keyword>
<accession>A0A9Q8Q8D4</accession>
<dbReference type="Proteomes" id="UP000829364">
    <property type="component" value="Chromosome 1"/>
</dbReference>
<dbReference type="GeneID" id="72062942"/>
<dbReference type="AlphaFoldDB" id="A0A9Q8Q8D4"/>
<dbReference type="Gene3D" id="3.30.160.20">
    <property type="match status" value="1"/>
</dbReference>
<feature type="region of interest" description="Disordered" evidence="1">
    <location>
        <begin position="192"/>
        <end position="266"/>
    </location>
</feature>